<dbReference type="AlphaFoldDB" id="A0A8T3AET3"/>
<evidence type="ECO:0000259" key="14">
    <source>
        <dbReference type="SMART" id="SM00856"/>
    </source>
</evidence>
<dbReference type="Gene3D" id="2.160.20.10">
    <property type="entry name" value="Single-stranded right-handed beta-helix, Pectin lyase-like"/>
    <property type="match status" value="1"/>
</dbReference>
<organism evidence="15 16">
    <name type="scientific">Dendrobium nobile</name>
    <name type="common">Orchid</name>
    <dbReference type="NCBI Taxonomy" id="94219"/>
    <lineage>
        <taxon>Eukaryota</taxon>
        <taxon>Viridiplantae</taxon>
        <taxon>Streptophyta</taxon>
        <taxon>Embryophyta</taxon>
        <taxon>Tracheophyta</taxon>
        <taxon>Spermatophyta</taxon>
        <taxon>Magnoliopsida</taxon>
        <taxon>Liliopsida</taxon>
        <taxon>Asparagales</taxon>
        <taxon>Orchidaceae</taxon>
        <taxon>Epidendroideae</taxon>
        <taxon>Malaxideae</taxon>
        <taxon>Dendrobiinae</taxon>
        <taxon>Dendrobium</taxon>
    </lineage>
</organism>
<dbReference type="InterPro" id="IPR012334">
    <property type="entry name" value="Pectin_lyas_fold"/>
</dbReference>
<evidence type="ECO:0000256" key="9">
    <source>
        <dbReference type="ARBA" id="ARBA00047928"/>
    </source>
</evidence>
<comment type="similarity">
    <text evidence="3">In the C-terminal section; belongs to the pectinesterase family.</text>
</comment>
<dbReference type="GO" id="GO:0030599">
    <property type="term" value="F:pectinesterase activity"/>
    <property type="evidence" value="ECO:0007669"/>
    <property type="project" value="UniProtKB-UniRule"/>
</dbReference>
<evidence type="ECO:0000313" key="15">
    <source>
        <dbReference type="EMBL" id="KAI0494593.1"/>
    </source>
</evidence>
<reference evidence="15" key="1">
    <citation type="journal article" date="2022" name="Front. Genet.">
        <title>Chromosome-Scale Assembly of the Dendrobium nobile Genome Provides Insights Into the Molecular Mechanism of the Biosynthesis of the Medicinal Active Ingredient of Dendrobium.</title>
        <authorList>
            <person name="Xu Q."/>
            <person name="Niu S.-C."/>
            <person name="Li K.-L."/>
            <person name="Zheng P.-J."/>
            <person name="Zhang X.-J."/>
            <person name="Jia Y."/>
            <person name="Liu Y."/>
            <person name="Niu Y.-X."/>
            <person name="Yu L.-H."/>
            <person name="Chen D.-F."/>
            <person name="Zhang G.-Q."/>
        </authorList>
    </citation>
    <scope>NUCLEOTIDE SEQUENCE</scope>
    <source>
        <tissue evidence="15">Leaf</tissue>
    </source>
</reference>
<evidence type="ECO:0000256" key="1">
    <source>
        <dbReference type="ARBA" id="ARBA00005184"/>
    </source>
</evidence>
<accession>A0A8T3AET3</accession>
<gene>
    <name evidence="15" type="ORF">KFK09_024734</name>
</gene>
<keyword evidence="13" id="KW-0472">Membrane</keyword>
<evidence type="ECO:0000256" key="5">
    <source>
        <dbReference type="ARBA" id="ARBA00022801"/>
    </source>
</evidence>
<dbReference type="InterPro" id="IPR000070">
    <property type="entry name" value="Pectinesterase_cat"/>
</dbReference>
<keyword evidence="13" id="KW-0812">Transmembrane</keyword>
<keyword evidence="13" id="KW-1133">Transmembrane helix</keyword>
<dbReference type="Gene3D" id="1.20.140.40">
    <property type="entry name" value="Invertase/pectin methylesterase inhibitor family protein"/>
    <property type="match status" value="1"/>
</dbReference>
<dbReference type="PROSITE" id="PS00503">
    <property type="entry name" value="PECTINESTERASE_2"/>
    <property type="match status" value="1"/>
</dbReference>
<dbReference type="EC" id="3.1.1.11" evidence="4 12"/>
<dbReference type="FunFam" id="1.20.140.40:FF:000001">
    <property type="entry name" value="Pectinesterase"/>
    <property type="match status" value="1"/>
</dbReference>
<dbReference type="NCBIfam" id="TIGR01614">
    <property type="entry name" value="PME_inhib"/>
    <property type="match status" value="1"/>
</dbReference>
<dbReference type="SMART" id="SM00856">
    <property type="entry name" value="PMEI"/>
    <property type="match status" value="1"/>
</dbReference>
<dbReference type="Pfam" id="PF01095">
    <property type="entry name" value="Pectinesterase"/>
    <property type="match status" value="1"/>
</dbReference>
<evidence type="ECO:0000256" key="2">
    <source>
        <dbReference type="ARBA" id="ARBA00006027"/>
    </source>
</evidence>
<dbReference type="InterPro" id="IPR006501">
    <property type="entry name" value="Pectinesterase_inhib_dom"/>
</dbReference>
<dbReference type="GO" id="GO:0004857">
    <property type="term" value="F:enzyme inhibitor activity"/>
    <property type="evidence" value="ECO:0007669"/>
    <property type="project" value="InterPro"/>
</dbReference>
<comment type="function">
    <text evidence="10">Acts in the modification of cell walls via demethylesterification of cell wall pectin.</text>
</comment>
<comment type="similarity">
    <text evidence="2">In the N-terminal section; belongs to the PMEI family.</text>
</comment>
<comment type="caution">
    <text evidence="15">The sequence shown here is derived from an EMBL/GenBank/DDBJ whole genome shotgun (WGS) entry which is preliminary data.</text>
</comment>
<dbReference type="FunFam" id="2.160.20.10:FF:000001">
    <property type="entry name" value="Pectinesterase"/>
    <property type="match status" value="1"/>
</dbReference>
<keyword evidence="5 12" id="KW-0378">Hydrolase</keyword>
<evidence type="ECO:0000256" key="6">
    <source>
        <dbReference type="ARBA" id="ARBA00023085"/>
    </source>
</evidence>
<comment type="pathway">
    <text evidence="1 12">Glycan metabolism; pectin degradation; 2-dehydro-3-deoxy-D-gluconate from pectin: step 1/5.</text>
</comment>
<keyword evidence="8" id="KW-0325">Glycoprotein</keyword>
<dbReference type="EMBL" id="JAGYWB010000017">
    <property type="protein sequence ID" value="KAI0494593.1"/>
    <property type="molecule type" value="Genomic_DNA"/>
</dbReference>
<evidence type="ECO:0000256" key="12">
    <source>
        <dbReference type="RuleBase" id="RU000589"/>
    </source>
</evidence>
<feature type="active site" evidence="11">
    <location>
        <position position="414"/>
    </location>
</feature>
<evidence type="ECO:0000256" key="13">
    <source>
        <dbReference type="SAM" id="Phobius"/>
    </source>
</evidence>
<feature type="domain" description="Pectinesterase inhibitor" evidence="14">
    <location>
        <begin position="69"/>
        <end position="228"/>
    </location>
</feature>
<evidence type="ECO:0000313" key="16">
    <source>
        <dbReference type="Proteomes" id="UP000829196"/>
    </source>
</evidence>
<evidence type="ECO:0000256" key="4">
    <source>
        <dbReference type="ARBA" id="ARBA00013229"/>
    </source>
</evidence>
<evidence type="ECO:0000256" key="3">
    <source>
        <dbReference type="ARBA" id="ARBA00007786"/>
    </source>
</evidence>
<dbReference type="InterPro" id="IPR033131">
    <property type="entry name" value="Pectinesterase_Asp_AS"/>
</dbReference>
<feature type="transmembrane region" description="Helical" evidence="13">
    <location>
        <begin position="29"/>
        <end position="52"/>
    </location>
</feature>
<dbReference type="SUPFAM" id="SSF51126">
    <property type="entry name" value="Pectin lyase-like"/>
    <property type="match status" value="1"/>
</dbReference>
<evidence type="ECO:0000256" key="7">
    <source>
        <dbReference type="ARBA" id="ARBA00023157"/>
    </source>
</evidence>
<comment type="catalytic activity">
    <reaction evidence="9 12">
        <text>[(1-&gt;4)-alpha-D-galacturonosyl methyl ester](n) + n H2O = [(1-&gt;4)-alpha-D-galacturonosyl](n) + n methanol + n H(+)</text>
        <dbReference type="Rhea" id="RHEA:22380"/>
        <dbReference type="Rhea" id="RHEA-COMP:14570"/>
        <dbReference type="Rhea" id="RHEA-COMP:14573"/>
        <dbReference type="ChEBI" id="CHEBI:15377"/>
        <dbReference type="ChEBI" id="CHEBI:15378"/>
        <dbReference type="ChEBI" id="CHEBI:17790"/>
        <dbReference type="ChEBI" id="CHEBI:140522"/>
        <dbReference type="ChEBI" id="CHEBI:140523"/>
        <dbReference type="EC" id="3.1.1.11"/>
    </reaction>
</comment>
<keyword evidence="6 12" id="KW-0063">Aspartyl esterase</keyword>
<protein>
    <recommendedName>
        <fullName evidence="4 12">Pectinesterase</fullName>
        <ecNumber evidence="4 12">3.1.1.11</ecNumber>
    </recommendedName>
</protein>
<evidence type="ECO:0000256" key="8">
    <source>
        <dbReference type="ARBA" id="ARBA00023180"/>
    </source>
</evidence>
<dbReference type="SMR" id="A0A8T3AET3"/>
<name>A0A8T3AET3_DENNO</name>
<dbReference type="InterPro" id="IPR011050">
    <property type="entry name" value="Pectin_lyase_fold/virulence"/>
</dbReference>
<dbReference type="InterPro" id="IPR035513">
    <property type="entry name" value="Invertase/methylesterase_inhib"/>
</dbReference>
<dbReference type="Pfam" id="PF04043">
    <property type="entry name" value="PMEI"/>
    <property type="match status" value="1"/>
</dbReference>
<sequence>MDSLKSFKGYGKMDPAEDREFRRKAKTRLILIAVAVVLLIAIVAGVAISVIVNKRKSVDNSSSPQSPISASSSIKAICSVTRYPESCFASLSSAAINSSTVATDPTALFQLSLAVASRSISKLSSFLSTLKIPTTDMRLQAAVNDCKELLDDAVDRLNDSAAVFTTAKPGEKIFSDIKISDLKTWLSTTITDQETCLDSFEGTTGGFREKLEAAMVNSTQFASNSLAIVTGIMGIMEKLHFPHNRKLLATTAQRRVLLADETEANVTVAMDGSGKVKSIQEAVDMIPRRSLRRFVIYIKEGEYKENVVVDKNKWNVVLVGDGMYKTIITGNKNFIDGTPTFSTATFVVTGKGFVAKDIGFKNSAGAEKHQAVALRSGSDRSIFYRCSFDAFQDTLYAHSNRQFYRDCQIIGTVDFIFGNAAVVFQNCKILPRQPLPYQANTITAQGRNDPNQNTGFSIQGCTIQPYDAVNRPTFLGRPWKNYSTTVIMKSEIGAVIDPTGWMPWVFGTVPPETINYAEFQNTGAGANVAGRVTWPGYRPAIDADEASKYGVGSFLNGREWISEAGVQFDAST</sequence>
<dbReference type="Proteomes" id="UP000829196">
    <property type="component" value="Unassembled WGS sequence"/>
</dbReference>
<keyword evidence="16" id="KW-1185">Reference proteome</keyword>
<evidence type="ECO:0000256" key="11">
    <source>
        <dbReference type="PROSITE-ProRule" id="PRU10040"/>
    </source>
</evidence>
<dbReference type="GO" id="GO:0045490">
    <property type="term" value="P:pectin catabolic process"/>
    <property type="evidence" value="ECO:0007669"/>
    <property type="project" value="UniProtKB-UniRule"/>
</dbReference>
<keyword evidence="7" id="KW-1015">Disulfide bond</keyword>
<dbReference type="CDD" id="cd15798">
    <property type="entry name" value="PMEI-like_3"/>
    <property type="match status" value="1"/>
</dbReference>
<dbReference type="OrthoDB" id="2019149at2759"/>
<proteinExistence type="inferred from homology"/>
<dbReference type="SUPFAM" id="SSF101148">
    <property type="entry name" value="Plant invertase/pectin methylesterase inhibitor"/>
    <property type="match status" value="1"/>
</dbReference>
<dbReference type="PANTHER" id="PTHR31707">
    <property type="entry name" value="PECTINESTERASE"/>
    <property type="match status" value="1"/>
</dbReference>
<dbReference type="GO" id="GO:0042545">
    <property type="term" value="P:cell wall modification"/>
    <property type="evidence" value="ECO:0007669"/>
    <property type="project" value="UniProtKB-UniRule"/>
</dbReference>
<evidence type="ECO:0000256" key="10">
    <source>
        <dbReference type="ARBA" id="ARBA00057335"/>
    </source>
</evidence>